<dbReference type="GO" id="GO:0016757">
    <property type="term" value="F:glycosyltransferase activity"/>
    <property type="evidence" value="ECO:0007669"/>
    <property type="project" value="InterPro"/>
</dbReference>
<dbReference type="InterPro" id="IPR002201">
    <property type="entry name" value="Glyco_trans_9"/>
</dbReference>
<dbReference type="CDD" id="cd03789">
    <property type="entry name" value="GT9_LPS_heptosyltransferase"/>
    <property type="match status" value="1"/>
</dbReference>
<dbReference type="EMBL" id="PNIE01000071">
    <property type="protein sequence ID" value="PMP62004.1"/>
    <property type="molecule type" value="Genomic_DNA"/>
</dbReference>
<proteinExistence type="predicted"/>
<dbReference type="GO" id="GO:0032259">
    <property type="term" value="P:methylation"/>
    <property type="evidence" value="ECO:0007669"/>
    <property type="project" value="UniProtKB-KW"/>
</dbReference>
<gene>
    <name evidence="1" type="ORF">C0197_05155</name>
</gene>
<keyword evidence="1" id="KW-0489">Methyltransferase</keyword>
<dbReference type="SUPFAM" id="SSF53756">
    <property type="entry name" value="UDP-Glycosyltransferase/glycogen phosphorylase"/>
    <property type="match status" value="1"/>
</dbReference>
<organism evidence="1 2">
    <name type="scientific">Caldimicrobium thiodismutans</name>
    <dbReference type="NCBI Taxonomy" id="1653476"/>
    <lineage>
        <taxon>Bacteria</taxon>
        <taxon>Pseudomonadati</taxon>
        <taxon>Thermodesulfobacteriota</taxon>
        <taxon>Thermodesulfobacteria</taxon>
        <taxon>Thermodesulfobacteriales</taxon>
        <taxon>Thermodesulfobacteriaceae</taxon>
        <taxon>Caldimicrobium</taxon>
    </lineage>
</organism>
<dbReference type="SUPFAM" id="SSF53335">
    <property type="entry name" value="S-adenosyl-L-methionine-dependent methyltransferases"/>
    <property type="match status" value="1"/>
</dbReference>
<dbReference type="CDD" id="cd02440">
    <property type="entry name" value="AdoMet_MTases"/>
    <property type="match status" value="1"/>
</dbReference>
<dbReference type="Gene3D" id="3.40.50.2000">
    <property type="entry name" value="Glycogen Phosphorylase B"/>
    <property type="match status" value="2"/>
</dbReference>
<keyword evidence="1" id="KW-0808">Transferase</keyword>
<dbReference type="Gene3D" id="3.40.50.150">
    <property type="entry name" value="Vaccinia Virus protein VP39"/>
    <property type="match status" value="1"/>
</dbReference>
<dbReference type="PANTHER" id="PTHR43861:SF6">
    <property type="entry name" value="METHYLTRANSFERASE TYPE 11"/>
    <property type="match status" value="1"/>
</dbReference>
<evidence type="ECO:0000313" key="1">
    <source>
        <dbReference type="EMBL" id="PMP62004.1"/>
    </source>
</evidence>
<reference evidence="1 2" key="1">
    <citation type="submission" date="2018-01" db="EMBL/GenBank/DDBJ databases">
        <title>Metagenomic assembled genomes from two thermal pools in the Uzon Caldera, Kamchatka, Russia.</title>
        <authorList>
            <person name="Wilkins L."/>
            <person name="Ettinger C."/>
        </authorList>
    </citation>
    <scope>NUCLEOTIDE SEQUENCE [LARGE SCALE GENOMIC DNA]</scope>
    <source>
        <strain evidence="1">ZAV-15</strain>
    </source>
</reference>
<evidence type="ECO:0000313" key="2">
    <source>
        <dbReference type="Proteomes" id="UP000235731"/>
    </source>
</evidence>
<name>A0A2N7PIM9_9BACT</name>
<protein>
    <submittedName>
        <fullName evidence="1">Methyltransferase type 12</fullName>
    </submittedName>
</protein>
<accession>A0A2N7PIM9</accession>
<comment type="caution">
    <text evidence="1">The sequence shown here is derived from an EMBL/GenBank/DDBJ whole genome shotgun (WGS) entry which is preliminary data.</text>
</comment>
<sequence>MLTVQAKVKMSFNFNGYHFDLKPGDKLLFANDVFASLPEELQKAFEKTNTVLPPFYDGEPLNGKTLFVFMQGAIGDVLCSTVALREVKRRYPDCKLWVSVSGRARPVLEKLPYIDKLFPHPAPIKEVVKAHYFIKAVEMVNTPAFDNLNMVKWFLWKFRLYFAEDETPEVVVDEEIVKELTPIFEEVKKLSGKSKVLLFHYLASSIHRTLPPKLLKEIEDLVWKDYVPIICSLPEEDLTVEVALEAYGIRAANLSYLMKDIRYLMAAVYLSDAVITADTATLHIAGGLKKPTVFITGPIEASLRSDTYPTVIPVRPNYIGKICKSPCGVHATSEPCPEAKIRHQFYSPCLESIPPKVIYFALKDAELLCEKDYPKPEKCPLCGFTGTFSLFEVINQHRIFECPSCGLQFPYPVKAMDYDKAYKGEDSEETLFQFTEAYKFYTSYKSLDEEEKERKKWERLPRFNILLPILTILPKGKLLDIGCATGNFLLITKKFGYEVYGIEAAKEAVELGRKKYKLNIAQALTLDELPEDFRGPYKVITAFEVIEHVEKPFEFLKRIYELLEDRGFVILSCPPYFKFENLALSYRKYKWWHHDYPPHHLNRFKPWTLYYGLKLAGFEEVVVFTEPLLTGTVLEGITPKGIDLKQDNGQVIHLPKEVTTFIILDTMKPLYVNARYLGNFMFAIGVKGKSGINWEKVLRDAIAISAADIMWRDDKI</sequence>
<dbReference type="Pfam" id="PF13489">
    <property type="entry name" value="Methyltransf_23"/>
    <property type="match status" value="1"/>
</dbReference>
<dbReference type="GO" id="GO:0008168">
    <property type="term" value="F:methyltransferase activity"/>
    <property type="evidence" value="ECO:0007669"/>
    <property type="project" value="UniProtKB-KW"/>
</dbReference>
<dbReference type="AlphaFoldDB" id="A0A2N7PIM9"/>
<dbReference type="InterPro" id="IPR029063">
    <property type="entry name" value="SAM-dependent_MTases_sf"/>
</dbReference>
<dbReference type="PANTHER" id="PTHR43861">
    <property type="entry name" value="TRANS-ACONITATE 2-METHYLTRANSFERASE-RELATED"/>
    <property type="match status" value="1"/>
</dbReference>
<dbReference type="Proteomes" id="UP000235731">
    <property type="component" value="Unassembled WGS sequence"/>
</dbReference>